<accession>A0A897N092</accession>
<gene>
    <name evidence="1" type="ORF">HSR121_2009</name>
</gene>
<organism evidence="1 2">
    <name type="scientific">Halapricum desulfuricans</name>
    <dbReference type="NCBI Taxonomy" id="2841257"/>
    <lineage>
        <taxon>Archaea</taxon>
        <taxon>Methanobacteriati</taxon>
        <taxon>Methanobacteriota</taxon>
        <taxon>Stenosarchaea group</taxon>
        <taxon>Halobacteria</taxon>
        <taxon>Halobacteriales</taxon>
        <taxon>Haloarculaceae</taxon>
        <taxon>Halapricum</taxon>
    </lineage>
</organism>
<protein>
    <submittedName>
        <fullName evidence="1">Uncharacterized protein</fullName>
    </submittedName>
</protein>
<proteinExistence type="predicted"/>
<dbReference type="AlphaFoldDB" id="A0A897N092"/>
<reference evidence="1" key="1">
    <citation type="submission" date="2020-11" db="EMBL/GenBank/DDBJ databases">
        <title>Carbohydrate-dependent, anaerobic sulfur respiration: A novel catabolism in halophilic archaea.</title>
        <authorList>
            <person name="Sorokin D.Y."/>
            <person name="Messina E."/>
            <person name="Smedile F."/>
            <person name="La Cono V."/>
            <person name="Hallsworth J.E."/>
            <person name="Yakimov M.M."/>
        </authorList>
    </citation>
    <scope>NUCLEOTIDE SEQUENCE</scope>
    <source>
        <strain evidence="1">HSR12-1</strain>
    </source>
</reference>
<dbReference type="Proteomes" id="UP000663525">
    <property type="component" value="Chromosome"/>
</dbReference>
<sequence>MIFPKPSEDTVAVSARAIAQYDADARTRARKRAELARETGYTMLAPGMF</sequence>
<evidence type="ECO:0000313" key="1">
    <source>
        <dbReference type="EMBL" id="QSG06342.1"/>
    </source>
</evidence>
<dbReference type="EMBL" id="CP064787">
    <property type="protein sequence ID" value="QSG06342.1"/>
    <property type="molecule type" value="Genomic_DNA"/>
</dbReference>
<name>A0A897N092_9EURY</name>
<evidence type="ECO:0000313" key="2">
    <source>
        <dbReference type="Proteomes" id="UP000663525"/>
    </source>
</evidence>